<organism evidence="1 2">
    <name type="scientific">Romanomermis culicivorax</name>
    <name type="common">Nematode worm</name>
    <dbReference type="NCBI Taxonomy" id="13658"/>
    <lineage>
        <taxon>Eukaryota</taxon>
        <taxon>Metazoa</taxon>
        <taxon>Ecdysozoa</taxon>
        <taxon>Nematoda</taxon>
        <taxon>Enoplea</taxon>
        <taxon>Dorylaimia</taxon>
        <taxon>Mermithida</taxon>
        <taxon>Mermithoidea</taxon>
        <taxon>Mermithidae</taxon>
        <taxon>Romanomermis</taxon>
    </lineage>
</organism>
<sequence length="105" mass="12186">MEINSDQSMISPNKSDVSSPYQIQGFNDHNSNYSTYEFLDSLNEFVESQEINEFKVQCLRNDYDWSATLWHCLQFHDIFRNLSVLSEITLCFNATNAGVERGFSL</sequence>
<proteinExistence type="predicted"/>
<evidence type="ECO:0000313" key="1">
    <source>
        <dbReference type="Proteomes" id="UP000887565"/>
    </source>
</evidence>
<evidence type="ECO:0000313" key="2">
    <source>
        <dbReference type="WBParaSite" id="nRc.2.0.1.t38740-RA"/>
    </source>
</evidence>
<name>A0A915KIT1_ROMCU</name>
<protein>
    <submittedName>
        <fullName evidence="2">HAT C-terminal dimerisation domain-containing protein</fullName>
    </submittedName>
</protein>
<dbReference type="AlphaFoldDB" id="A0A915KIT1"/>
<keyword evidence="1" id="KW-1185">Reference proteome</keyword>
<dbReference type="Proteomes" id="UP000887565">
    <property type="component" value="Unplaced"/>
</dbReference>
<reference evidence="2" key="1">
    <citation type="submission" date="2022-11" db="UniProtKB">
        <authorList>
            <consortium name="WormBaseParasite"/>
        </authorList>
    </citation>
    <scope>IDENTIFICATION</scope>
</reference>
<accession>A0A915KIT1</accession>
<dbReference type="WBParaSite" id="nRc.2.0.1.t38740-RA">
    <property type="protein sequence ID" value="nRc.2.0.1.t38740-RA"/>
    <property type="gene ID" value="nRc.2.0.1.g38740"/>
</dbReference>